<reference evidence="10" key="1">
    <citation type="submission" date="2011-02" db="EMBL/GenBank/DDBJ databases">
        <title>The Genome Sequence of Capsaspora owczarzaki ATCC 30864.</title>
        <authorList>
            <person name="Russ C."/>
            <person name="Cuomo C."/>
            <person name="Burger G."/>
            <person name="Gray M.W."/>
            <person name="Holland P.W.H."/>
            <person name="King N."/>
            <person name="Lang F.B.F."/>
            <person name="Roger A.J."/>
            <person name="Ruiz-Trillo I."/>
            <person name="Young S.K."/>
            <person name="Zeng Q."/>
            <person name="Gargeya S."/>
            <person name="Alvarado L."/>
            <person name="Berlin A."/>
            <person name="Chapman S.B."/>
            <person name="Chen Z."/>
            <person name="Freedman E."/>
            <person name="Gellesch M."/>
            <person name="Goldberg J."/>
            <person name="Griggs A."/>
            <person name="Gujja S."/>
            <person name="Heilman E."/>
            <person name="Heiman D."/>
            <person name="Howarth C."/>
            <person name="Mehta T."/>
            <person name="Neiman D."/>
            <person name="Pearson M."/>
            <person name="Roberts A."/>
            <person name="Saif S."/>
            <person name="Shea T."/>
            <person name="Shenoy N."/>
            <person name="Sisk P."/>
            <person name="Stolte C."/>
            <person name="Sykes S."/>
            <person name="White J."/>
            <person name="Yandava C."/>
            <person name="Haas B."/>
            <person name="Nusbaum C."/>
            <person name="Birren B."/>
        </authorList>
    </citation>
    <scope>NUCLEOTIDE SEQUENCE</scope>
    <source>
        <strain evidence="10">ATCC 30864</strain>
    </source>
</reference>
<feature type="transmembrane region" description="Helical" evidence="7">
    <location>
        <begin position="12"/>
        <end position="34"/>
    </location>
</feature>
<dbReference type="eggNOG" id="KOG1305">
    <property type="taxonomic scope" value="Eukaryota"/>
</dbReference>
<keyword evidence="3 7" id="KW-0812">Transmembrane</keyword>
<keyword evidence="4" id="KW-0029">Amino-acid transport</keyword>
<evidence type="ECO:0000256" key="2">
    <source>
        <dbReference type="ARBA" id="ARBA00022448"/>
    </source>
</evidence>
<dbReference type="STRING" id="595528.A0A0D2WLM6"/>
<feature type="transmembrane region" description="Helical" evidence="7">
    <location>
        <begin position="76"/>
        <end position="96"/>
    </location>
</feature>
<keyword evidence="10" id="KW-1185">Reference proteome</keyword>
<feature type="domain" description="Amino acid transporter transmembrane" evidence="8">
    <location>
        <begin position="16"/>
        <end position="408"/>
    </location>
</feature>
<feature type="transmembrane region" description="Helical" evidence="7">
    <location>
        <begin position="148"/>
        <end position="166"/>
    </location>
</feature>
<gene>
    <name evidence="9" type="ORF">CAOG_002070</name>
</gene>
<evidence type="ECO:0000256" key="7">
    <source>
        <dbReference type="SAM" id="Phobius"/>
    </source>
</evidence>
<evidence type="ECO:0000313" key="9">
    <source>
        <dbReference type="EMBL" id="KJE90828.1"/>
    </source>
</evidence>
<dbReference type="Proteomes" id="UP000008743">
    <property type="component" value="Unassembled WGS sequence"/>
</dbReference>
<evidence type="ECO:0000256" key="6">
    <source>
        <dbReference type="ARBA" id="ARBA00023136"/>
    </source>
</evidence>
<dbReference type="PANTHER" id="PTHR22950:SF646">
    <property type="entry name" value="SODIUM-COUPLED NEUTRAL AMINO ACID TRANSPORTER 10-RELATED"/>
    <property type="match status" value="1"/>
</dbReference>
<evidence type="ECO:0000259" key="8">
    <source>
        <dbReference type="Pfam" id="PF01490"/>
    </source>
</evidence>
<feature type="transmembrane region" description="Helical" evidence="7">
    <location>
        <begin position="227"/>
        <end position="247"/>
    </location>
</feature>
<keyword evidence="6 7" id="KW-0472">Membrane</keyword>
<evidence type="ECO:0000256" key="3">
    <source>
        <dbReference type="ARBA" id="ARBA00022692"/>
    </source>
</evidence>
<evidence type="ECO:0000256" key="5">
    <source>
        <dbReference type="ARBA" id="ARBA00022989"/>
    </source>
</evidence>
<comment type="subcellular location">
    <subcellularLocation>
        <location evidence="1">Membrane</location>
        <topology evidence="1">Multi-pass membrane protein</topology>
    </subcellularLocation>
</comment>
<evidence type="ECO:0000256" key="4">
    <source>
        <dbReference type="ARBA" id="ARBA00022970"/>
    </source>
</evidence>
<keyword evidence="5 7" id="KW-1133">Transmembrane helix</keyword>
<feature type="transmembrane region" description="Helical" evidence="7">
    <location>
        <begin position="267"/>
        <end position="289"/>
    </location>
</feature>
<feature type="transmembrane region" description="Helical" evidence="7">
    <location>
        <begin position="352"/>
        <end position="377"/>
    </location>
</feature>
<feature type="transmembrane region" description="Helical" evidence="7">
    <location>
        <begin position="328"/>
        <end position="346"/>
    </location>
</feature>
<dbReference type="PhylomeDB" id="A0A0D2WLM6"/>
<feature type="transmembrane region" description="Helical" evidence="7">
    <location>
        <begin position="116"/>
        <end position="136"/>
    </location>
</feature>
<evidence type="ECO:0000313" key="10">
    <source>
        <dbReference type="Proteomes" id="UP000008743"/>
    </source>
</evidence>
<dbReference type="InterPro" id="IPR013057">
    <property type="entry name" value="AA_transpt_TM"/>
</dbReference>
<feature type="transmembrane region" description="Helical" evidence="7">
    <location>
        <begin position="389"/>
        <end position="410"/>
    </location>
</feature>
<organism evidence="9 10">
    <name type="scientific">Capsaspora owczarzaki (strain ATCC 30864)</name>
    <dbReference type="NCBI Taxonomy" id="595528"/>
    <lineage>
        <taxon>Eukaryota</taxon>
        <taxon>Filasterea</taxon>
        <taxon>Capsaspora</taxon>
    </lineage>
</organism>
<proteinExistence type="predicted"/>
<sequence>MSFLLNLLPPRALFGGIFNLTNSIMGVSLLAMPLCFYQCGLAFGMFLSLLATFLSLISCKLMLHSSRVSGSKWGKLAVEVCIIGLLLGSCVAFFAIVADILPRFASVWFFPDQSAVALRTPVMSILAVAVVFPLSLMRNVSSLSPLNAISLGFYGCFIVALIYSIASPSEAEQAPEGAPSSELKWFDPSGFLLTLPIFSLAYTCQFGVFAVYAGLPNPNHKAMNTVINYSIFLASFLYSAVGVFGYIAFSHVDIDGDLLNNFPDGVVFFDILKLGFSISIIFSFPITVYPCRAALNTLIFVPNAPASTTPDVLQSAAAPEPVIPGARFFGLTAGIVFSALIVALAIPEVATILSFTGSTTGTSLAYILPASTFLVLVRAADVKPRLRRIAILILVLGVVCCIGSTALVLYSTNPLPVKEVTNSVDIPIEGDTGVKERDVSSSLNRSISSLSLQSFSRLPSVVSLPISSSAEAGLPPKKSLVNKR</sequence>
<name>A0A0D2WLM6_CAPO3</name>
<dbReference type="OrthoDB" id="513400at2759"/>
<accession>A0A0D2WLM6</accession>
<dbReference type="PANTHER" id="PTHR22950">
    <property type="entry name" value="AMINO ACID TRANSPORTER"/>
    <property type="match status" value="1"/>
</dbReference>
<feature type="transmembrane region" description="Helical" evidence="7">
    <location>
        <begin position="191"/>
        <end position="215"/>
    </location>
</feature>
<dbReference type="EMBL" id="KE346362">
    <property type="protein sequence ID" value="KJE90828.1"/>
    <property type="molecule type" value="Genomic_DNA"/>
</dbReference>
<keyword evidence="2" id="KW-0813">Transport</keyword>
<dbReference type="InParanoid" id="A0A0D2WLM6"/>
<feature type="transmembrane region" description="Helical" evidence="7">
    <location>
        <begin position="40"/>
        <end position="64"/>
    </location>
</feature>
<dbReference type="AlphaFoldDB" id="A0A0D2WLM6"/>
<evidence type="ECO:0000256" key="1">
    <source>
        <dbReference type="ARBA" id="ARBA00004141"/>
    </source>
</evidence>
<dbReference type="GO" id="GO:0016020">
    <property type="term" value="C:membrane"/>
    <property type="evidence" value="ECO:0007669"/>
    <property type="project" value="UniProtKB-SubCell"/>
</dbReference>
<protein>
    <recommendedName>
        <fullName evidence="8">Amino acid transporter transmembrane domain-containing protein</fullName>
    </recommendedName>
</protein>
<dbReference type="Pfam" id="PF01490">
    <property type="entry name" value="Aa_trans"/>
    <property type="match status" value="1"/>
</dbReference>
<dbReference type="GO" id="GO:0015179">
    <property type="term" value="F:L-amino acid transmembrane transporter activity"/>
    <property type="evidence" value="ECO:0007669"/>
    <property type="project" value="TreeGrafter"/>
</dbReference>